<keyword evidence="2" id="KW-0804">Transcription</keyword>
<reference evidence="5" key="1">
    <citation type="submission" date="2020-10" db="EMBL/GenBank/DDBJ databases">
        <authorList>
            <person name="Kikuchi T."/>
        </authorList>
    </citation>
    <scope>NUCLEOTIDE SEQUENCE</scope>
    <source>
        <strain evidence="5">NKZ352</strain>
    </source>
</reference>
<dbReference type="PANTHER" id="PTHR45680:SF29">
    <property type="entry name" value="NUCLEAR HORMONE RECEPTOR FAMILY"/>
    <property type="match status" value="1"/>
</dbReference>
<dbReference type="AlphaFoldDB" id="A0A8S1HIV2"/>
<gene>
    <name evidence="5" type="ORF">CAUJ_LOCUS10956</name>
</gene>
<accession>A0A8S1HIV2</accession>
<dbReference type="SUPFAM" id="SSF48508">
    <property type="entry name" value="Nuclear receptor ligand-binding domain"/>
    <property type="match status" value="1"/>
</dbReference>
<keyword evidence="1" id="KW-0805">Transcription regulation</keyword>
<keyword evidence="6" id="KW-1185">Reference proteome</keyword>
<sequence length="238" mass="28387">MEYALAVHRCDQKKEDIQMIDNVNMEWICKKTPNRLMKIASWMMHMEEFREIEQDEQAVWTLWEPFETVATSLDVFGERVLTEQLFVISSEFAIQYKKAWLDLSSITDYPSEPIFKMFEPFIRRIIDDVARKLYEMKVSKIEEAYMLCQLAWHLSGKELKRSTIDAGDRFLEEIANDLHEYYMDINLGHYAARLIQLMNIVNDWKKIFMDRQKVLELAKLFDVFNVVPSEPDLLFYPS</sequence>
<evidence type="ECO:0000313" key="5">
    <source>
        <dbReference type="EMBL" id="CAD6195037.1"/>
    </source>
</evidence>
<dbReference type="InterPro" id="IPR051152">
    <property type="entry name" value="C.elegans_Orphan_NR"/>
</dbReference>
<dbReference type="OrthoDB" id="10018779at2759"/>
<dbReference type="EMBL" id="CAJGYM010000050">
    <property type="protein sequence ID" value="CAD6195037.1"/>
    <property type="molecule type" value="Genomic_DNA"/>
</dbReference>
<dbReference type="Gene3D" id="1.10.565.10">
    <property type="entry name" value="Retinoid X Receptor"/>
    <property type="match status" value="1"/>
</dbReference>
<dbReference type="InterPro" id="IPR000536">
    <property type="entry name" value="Nucl_hrmn_rcpt_lig-bd"/>
</dbReference>
<evidence type="ECO:0000256" key="3">
    <source>
        <dbReference type="ARBA" id="ARBA00023170"/>
    </source>
</evidence>
<dbReference type="Pfam" id="PF00104">
    <property type="entry name" value="Hormone_recep"/>
    <property type="match status" value="1"/>
</dbReference>
<dbReference type="PANTHER" id="PTHR45680">
    <property type="entry name" value="NUCLEAR HORMONE RECEPTOR FAMILY"/>
    <property type="match status" value="1"/>
</dbReference>
<organism evidence="5 6">
    <name type="scientific">Caenorhabditis auriculariae</name>
    <dbReference type="NCBI Taxonomy" id="2777116"/>
    <lineage>
        <taxon>Eukaryota</taxon>
        <taxon>Metazoa</taxon>
        <taxon>Ecdysozoa</taxon>
        <taxon>Nematoda</taxon>
        <taxon>Chromadorea</taxon>
        <taxon>Rhabditida</taxon>
        <taxon>Rhabditina</taxon>
        <taxon>Rhabditomorpha</taxon>
        <taxon>Rhabditoidea</taxon>
        <taxon>Rhabditidae</taxon>
        <taxon>Peloderinae</taxon>
        <taxon>Caenorhabditis</taxon>
    </lineage>
</organism>
<feature type="domain" description="NR LBD" evidence="4">
    <location>
        <begin position="1"/>
        <end position="237"/>
    </location>
</feature>
<keyword evidence="3" id="KW-0675">Receptor</keyword>
<comment type="caution">
    <text evidence="5">The sequence shown here is derived from an EMBL/GenBank/DDBJ whole genome shotgun (WGS) entry which is preliminary data.</text>
</comment>
<evidence type="ECO:0000259" key="4">
    <source>
        <dbReference type="PROSITE" id="PS51843"/>
    </source>
</evidence>
<dbReference type="Proteomes" id="UP000835052">
    <property type="component" value="Unassembled WGS sequence"/>
</dbReference>
<protein>
    <recommendedName>
        <fullName evidence="4">NR LBD domain-containing protein</fullName>
    </recommendedName>
</protein>
<dbReference type="PROSITE" id="PS51843">
    <property type="entry name" value="NR_LBD"/>
    <property type="match status" value="1"/>
</dbReference>
<dbReference type="SMART" id="SM00430">
    <property type="entry name" value="HOLI"/>
    <property type="match status" value="1"/>
</dbReference>
<evidence type="ECO:0000256" key="1">
    <source>
        <dbReference type="ARBA" id="ARBA00023015"/>
    </source>
</evidence>
<evidence type="ECO:0000256" key="2">
    <source>
        <dbReference type="ARBA" id="ARBA00023163"/>
    </source>
</evidence>
<dbReference type="InterPro" id="IPR035500">
    <property type="entry name" value="NHR-like_dom_sf"/>
</dbReference>
<evidence type="ECO:0000313" key="6">
    <source>
        <dbReference type="Proteomes" id="UP000835052"/>
    </source>
</evidence>
<proteinExistence type="predicted"/>
<name>A0A8S1HIV2_9PELO</name>